<sequence>MSTELPVSIIIQPTSKFAITGVIINGSSWGHSIPSKSLLEKDKSGNSGRALVVITYMSLYPYAHHAVPASPPPLLPPQITLTLPVMLGGPSGYLDWSLSKRRFMLWVSLST</sequence>
<dbReference type="EMBL" id="BAABME010004129">
    <property type="protein sequence ID" value="GAA0161268.1"/>
    <property type="molecule type" value="Genomic_DNA"/>
</dbReference>
<evidence type="ECO:0000313" key="1">
    <source>
        <dbReference type="EMBL" id="GAA0161268.1"/>
    </source>
</evidence>
<dbReference type="Proteomes" id="UP001454036">
    <property type="component" value="Unassembled WGS sequence"/>
</dbReference>
<accession>A0AAV3QFE4</accession>
<proteinExistence type="predicted"/>
<keyword evidence="2" id="KW-1185">Reference proteome</keyword>
<protein>
    <submittedName>
        <fullName evidence="1">Uncharacterized protein</fullName>
    </submittedName>
</protein>
<gene>
    <name evidence="1" type="ORF">LIER_17626</name>
</gene>
<name>A0AAV3QFE4_LITER</name>
<organism evidence="1 2">
    <name type="scientific">Lithospermum erythrorhizon</name>
    <name type="common">Purple gromwell</name>
    <name type="synonym">Lithospermum officinale var. erythrorhizon</name>
    <dbReference type="NCBI Taxonomy" id="34254"/>
    <lineage>
        <taxon>Eukaryota</taxon>
        <taxon>Viridiplantae</taxon>
        <taxon>Streptophyta</taxon>
        <taxon>Embryophyta</taxon>
        <taxon>Tracheophyta</taxon>
        <taxon>Spermatophyta</taxon>
        <taxon>Magnoliopsida</taxon>
        <taxon>eudicotyledons</taxon>
        <taxon>Gunneridae</taxon>
        <taxon>Pentapetalae</taxon>
        <taxon>asterids</taxon>
        <taxon>lamiids</taxon>
        <taxon>Boraginales</taxon>
        <taxon>Boraginaceae</taxon>
        <taxon>Boraginoideae</taxon>
        <taxon>Lithospermeae</taxon>
        <taxon>Lithospermum</taxon>
    </lineage>
</organism>
<reference evidence="1 2" key="1">
    <citation type="submission" date="2024-01" db="EMBL/GenBank/DDBJ databases">
        <title>The complete chloroplast genome sequence of Lithospermum erythrorhizon: insights into the phylogenetic relationship among Boraginaceae species and the maternal lineages of purple gromwells.</title>
        <authorList>
            <person name="Okada T."/>
            <person name="Watanabe K."/>
        </authorList>
    </citation>
    <scope>NUCLEOTIDE SEQUENCE [LARGE SCALE GENOMIC DNA]</scope>
</reference>
<evidence type="ECO:0000313" key="2">
    <source>
        <dbReference type="Proteomes" id="UP001454036"/>
    </source>
</evidence>
<dbReference type="AlphaFoldDB" id="A0AAV3QFE4"/>
<comment type="caution">
    <text evidence="1">The sequence shown here is derived from an EMBL/GenBank/DDBJ whole genome shotgun (WGS) entry which is preliminary data.</text>
</comment>